<proteinExistence type="predicted"/>
<dbReference type="Gene3D" id="3.30.420.10">
    <property type="entry name" value="Ribonuclease H-like superfamily/Ribonuclease H"/>
    <property type="match status" value="1"/>
</dbReference>
<reference evidence="2" key="1">
    <citation type="submission" date="2020-05" db="EMBL/GenBank/DDBJ databases">
        <authorList>
            <person name="Chiriac C."/>
            <person name="Salcher M."/>
            <person name="Ghai R."/>
            <person name="Kavagutti S V."/>
        </authorList>
    </citation>
    <scope>NUCLEOTIDE SEQUENCE</scope>
</reference>
<evidence type="ECO:0000313" key="4">
    <source>
        <dbReference type="EMBL" id="CAB4924146.1"/>
    </source>
</evidence>
<evidence type="ECO:0000313" key="5">
    <source>
        <dbReference type="EMBL" id="CAB4982454.1"/>
    </source>
</evidence>
<name>A0A6J6S1Y0_9ZZZZ</name>
<sequence length="251" mass="27660">MHASVRATPNADSSLRTILQNTHLGASTGPDTRGLQVPRPRVRRLWCISREPTTEPPLYGLDIETDTTVDGLDPTVAPIVGVAIVGPGVELVLDGSEYELLVALDRAVAALTPGVLVTWNGSGFDLPFLDDRARLIGVDLGLRITHDPSIALSRNPLLGHPGAYRGRWYHHRHLDGYRLYRSEIDPKSGLSCGLKSLARHFGLPIVEVERDRIHELDRDTLRRYVTSDAALARELVARRWSTAQHAIDPIS</sequence>
<dbReference type="InterPro" id="IPR036397">
    <property type="entry name" value="RNaseH_sf"/>
</dbReference>
<dbReference type="EMBL" id="CAFABA010000045">
    <property type="protein sequence ID" value="CAB4829278.1"/>
    <property type="molecule type" value="Genomic_DNA"/>
</dbReference>
<dbReference type="AlphaFoldDB" id="A0A6J6S1Y0"/>
<dbReference type="Pfam" id="PF03104">
    <property type="entry name" value="DNA_pol_B_exo1"/>
    <property type="match status" value="1"/>
</dbReference>
<evidence type="ECO:0000313" key="3">
    <source>
        <dbReference type="EMBL" id="CAB4829278.1"/>
    </source>
</evidence>
<organism evidence="2">
    <name type="scientific">freshwater metagenome</name>
    <dbReference type="NCBI Taxonomy" id="449393"/>
    <lineage>
        <taxon>unclassified sequences</taxon>
        <taxon>metagenomes</taxon>
        <taxon>ecological metagenomes</taxon>
    </lineage>
</organism>
<dbReference type="SUPFAM" id="SSF53098">
    <property type="entry name" value="Ribonuclease H-like"/>
    <property type="match status" value="1"/>
</dbReference>
<evidence type="ECO:0000313" key="2">
    <source>
        <dbReference type="EMBL" id="CAB4728773.1"/>
    </source>
</evidence>
<accession>A0A6J6S1Y0</accession>
<dbReference type="InterPro" id="IPR012337">
    <property type="entry name" value="RNaseH-like_sf"/>
</dbReference>
<protein>
    <submittedName>
        <fullName evidence="2">Unannotated protein</fullName>
    </submittedName>
</protein>
<gene>
    <name evidence="2" type="ORF">UFOPK2754_00328</name>
    <name evidence="3" type="ORF">UFOPK3139_01289</name>
    <name evidence="4" type="ORF">UFOPK3543_02261</name>
    <name evidence="5" type="ORF">UFOPK3967_00447</name>
</gene>
<feature type="domain" description="DNA-directed DNA polymerase family B exonuclease" evidence="1">
    <location>
        <begin position="87"/>
        <end position="137"/>
    </location>
</feature>
<evidence type="ECO:0000259" key="1">
    <source>
        <dbReference type="Pfam" id="PF03104"/>
    </source>
</evidence>
<dbReference type="GO" id="GO:0003676">
    <property type="term" value="F:nucleic acid binding"/>
    <property type="evidence" value="ECO:0007669"/>
    <property type="project" value="InterPro"/>
</dbReference>
<dbReference type="EMBL" id="CAEZYR010000007">
    <property type="protein sequence ID" value="CAB4728773.1"/>
    <property type="molecule type" value="Genomic_DNA"/>
</dbReference>
<dbReference type="InterPro" id="IPR006133">
    <property type="entry name" value="DNA-dir_DNA_pol_B_exonuc"/>
</dbReference>
<dbReference type="EMBL" id="CAFBMH010000104">
    <property type="protein sequence ID" value="CAB4924146.1"/>
    <property type="molecule type" value="Genomic_DNA"/>
</dbReference>
<dbReference type="EMBL" id="CAFBOS010000017">
    <property type="protein sequence ID" value="CAB4982454.1"/>
    <property type="molecule type" value="Genomic_DNA"/>
</dbReference>